<evidence type="ECO:0000256" key="6">
    <source>
        <dbReference type="PIRNR" id="PIRNR005651"/>
    </source>
</evidence>
<evidence type="ECO:0000256" key="2">
    <source>
        <dbReference type="ARBA" id="ARBA00007862"/>
    </source>
</evidence>
<evidence type="ECO:0000259" key="8">
    <source>
        <dbReference type="SMART" id="SM00244"/>
    </source>
</evidence>
<evidence type="ECO:0000256" key="1">
    <source>
        <dbReference type="ARBA" id="ARBA00004167"/>
    </source>
</evidence>
<organism evidence="9">
    <name type="scientific">Leucothrix mucor</name>
    <dbReference type="NCBI Taxonomy" id="45248"/>
    <lineage>
        <taxon>Bacteria</taxon>
        <taxon>Pseudomonadati</taxon>
        <taxon>Pseudomonadota</taxon>
        <taxon>Gammaproteobacteria</taxon>
        <taxon>Thiotrichales</taxon>
        <taxon>Thiotrichaceae</taxon>
        <taxon>Leucothrix</taxon>
    </lineage>
</organism>
<dbReference type="AlphaFoldDB" id="A0A7V2SZH9"/>
<evidence type="ECO:0000256" key="3">
    <source>
        <dbReference type="ARBA" id="ARBA00022692"/>
    </source>
</evidence>
<dbReference type="PIRSF" id="PIRSF005651">
    <property type="entry name" value="HflC"/>
    <property type="match status" value="1"/>
</dbReference>
<dbReference type="Gene3D" id="3.30.479.30">
    <property type="entry name" value="Band 7 domain"/>
    <property type="match status" value="1"/>
</dbReference>
<feature type="compositionally biased region" description="Polar residues" evidence="7">
    <location>
        <begin position="287"/>
        <end position="305"/>
    </location>
</feature>
<dbReference type="GO" id="GO:0006508">
    <property type="term" value="P:proteolysis"/>
    <property type="evidence" value="ECO:0007669"/>
    <property type="project" value="UniProtKB-KW"/>
</dbReference>
<keyword evidence="3" id="KW-0812">Transmembrane</keyword>
<dbReference type="GO" id="GO:0016020">
    <property type="term" value="C:membrane"/>
    <property type="evidence" value="ECO:0007669"/>
    <property type="project" value="UniProtKB-SubCell"/>
</dbReference>
<feature type="compositionally biased region" description="Basic and acidic residues" evidence="7">
    <location>
        <begin position="333"/>
        <end position="350"/>
    </location>
</feature>
<evidence type="ECO:0000256" key="4">
    <source>
        <dbReference type="ARBA" id="ARBA00022989"/>
    </source>
</evidence>
<dbReference type="PANTHER" id="PTHR42911:SF1">
    <property type="entry name" value="MODULATOR OF FTSH PROTEASE HFLC"/>
    <property type="match status" value="1"/>
</dbReference>
<evidence type="ECO:0000313" key="9">
    <source>
        <dbReference type="EMBL" id="HFC92341.1"/>
    </source>
</evidence>
<proteinExistence type="inferred from homology"/>
<comment type="subcellular location">
    <subcellularLocation>
        <location evidence="1">Membrane</location>
        <topology evidence="1">Single-pass membrane protein</topology>
    </subcellularLocation>
</comment>
<dbReference type="NCBIfam" id="TIGR01932">
    <property type="entry name" value="hflC"/>
    <property type="match status" value="1"/>
</dbReference>
<dbReference type="CDD" id="cd03405">
    <property type="entry name" value="SPFH_HflC"/>
    <property type="match status" value="1"/>
</dbReference>
<accession>A0A7V2SZH9</accession>
<feature type="region of interest" description="Disordered" evidence="7">
    <location>
        <begin position="286"/>
        <end position="309"/>
    </location>
</feature>
<dbReference type="Proteomes" id="UP000885750">
    <property type="component" value="Unassembled WGS sequence"/>
</dbReference>
<protein>
    <recommendedName>
        <fullName evidence="6">Protein HflC</fullName>
    </recommendedName>
</protein>
<name>A0A7V2SZH9_LEUMU</name>
<dbReference type="Pfam" id="PF01145">
    <property type="entry name" value="Band_7"/>
    <property type="match status" value="1"/>
</dbReference>
<reference evidence="9" key="1">
    <citation type="journal article" date="2020" name="mSystems">
        <title>Genome- and Community-Level Interaction Insights into Carbon Utilization and Element Cycling Functions of Hydrothermarchaeota in Hydrothermal Sediment.</title>
        <authorList>
            <person name="Zhou Z."/>
            <person name="Liu Y."/>
            <person name="Xu W."/>
            <person name="Pan J."/>
            <person name="Luo Z.H."/>
            <person name="Li M."/>
        </authorList>
    </citation>
    <scope>NUCLEOTIDE SEQUENCE [LARGE SCALE GENOMIC DNA]</scope>
    <source>
        <strain evidence="9">HyVt-493</strain>
    </source>
</reference>
<keyword evidence="9" id="KW-0645">Protease</keyword>
<dbReference type="InterPro" id="IPR001107">
    <property type="entry name" value="Band_7"/>
</dbReference>
<dbReference type="SUPFAM" id="SSF117892">
    <property type="entry name" value="Band 7/SPFH domain"/>
    <property type="match status" value="1"/>
</dbReference>
<keyword evidence="4" id="KW-1133">Transmembrane helix</keyword>
<feature type="region of interest" description="Disordered" evidence="7">
    <location>
        <begin position="323"/>
        <end position="350"/>
    </location>
</feature>
<comment type="similarity">
    <text evidence="2 6">Belongs to the band 7/mec-2 family. HflC subfamily.</text>
</comment>
<evidence type="ECO:0000256" key="5">
    <source>
        <dbReference type="ARBA" id="ARBA00023136"/>
    </source>
</evidence>
<dbReference type="GO" id="GO:0008233">
    <property type="term" value="F:peptidase activity"/>
    <property type="evidence" value="ECO:0007669"/>
    <property type="project" value="UniProtKB-KW"/>
</dbReference>
<dbReference type="InterPro" id="IPR036013">
    <property type="entry name" value="Band_7/SPFH_dom_sf"/>
</dbReference>
<gene>
    <name evidence="9" type="primary">hflC</name>
    <name evidence="9" type="ORF">ENJ51_05960</name>
</gene>
<dbReference type="EMBL" id="DRMS01000226">
    <property type="protein sequence ID" value="HFC92341.1"/>
    <property type="molecule type" value="Genomic_DNA"/>
</dbReference>
<sequence length="350" mass="39946">MKNLTGIIIAIVIFIISSSAYIVDEREVAIKFRFKQIVESGIKPGLHFKLPLIHTIKKFNSQILTLDAKPDRFLTNEKKYVRVDFFVKWRITDVSEYYRATRGDIARAKNRLEGIMKDGLRNELSKRTILETISGERGEIITSLRDKSNLDAKELGIEIIDARMSQIDFPSTVSESVYDRMRSERQRVAQDFRSRGKEEAEKIQAGADRKATIIEANAYSKGETMRGEGDAKSAAIYAKAYSKDAEFYAFYRSLSAYEKSLGNSSDIMVIEPDSDFFRYFKKKKVTKPQNQAPATPPQDKQQINQMGPYPVYSYPQYFYPAANMSNNQPAQPQEKKNTAVKSSESEQAKQ</sequence>
<evidence type="ECO:0000256" key="7">
    <source>
        <dbReference type="SAM" id="MobiDB-lite"/>
    </source>
</evidence>
<dbReference type="PANTHER" id="PTHR42911">
    <property type="entry name" value="MODULATOR OF FTSH PROTEASE HFLC"/>
    <property type="match status" value="1"/>
</dbReference>
<comment type="function">
    <text evidence="6">HflC and HflK could regulate a protease.</text>
</comment>
<dbReference type="SMART" id="SM00244">
    <property type="entry name" value="PHB"/>
    <property type="match status" value="1"/>
</dbReference>
<keyword evidence="5" id="KW-0472">Membrane</keyword>
<keyword evidence="9" id="KW-0378">Hydrolase</keyword>
<comment type="caution">
    <text evidence="9">The sequence shown here is derived from an EMBL/GenBank/DDBJ whole genome shotgun (WGS) entry which is preliminary data.</text>
</comment>
<dbReference type="InterPro" id="IPR010200">
    <property type="entry name" value="HflC"/>
</dbReference>
<feature type="domain" description="Band 7" evidence="8">
    <location>
        <begin position="18"/>
        <end position="181"/>
    </location>
</feature>